<feature type="compositionally biased region" description="Polar residues" evidence="1">
    <location>
        <begin position="477"/>
        <end position="487"/>
    </location>
</feature>
<dbReference type="Proteomes" id="UP000250235">
    <property type="component" value="Unassembled WGS sequence"/>
</dbReference>
<feature type="region of interest" description="Disordered" evidence="1">
    <location>
        <begin position="124"/>
        <end position="143"/>
    </location>
</feature>
<organism evidence="2 3">
    <name type="scientific">Dorcoceras hygrometricum</name>
    <dbReference type="NCBI Taxonomy" id="472368"/>
    <lineage>
        <taxon>Eukaryota</taxon>
        <taxon>Viridiplantae</taxon>
        <taxon>Streptophyta</taxon>
        <taxon>Embryophyta</taxon>
        <taxon>Tracheophyta</taxon>
        <taxon>Spermatophyta</taxon>
        <taxon>Magnoliopsida</taxon>
        <taxon>eudicotyledons</taxon>
        <taxon>Gunneridae</taxon>
        <taxon>Pentapetalae</taxon>
        <taxon>asterids</taxon>
        <taxon>lamiids</taxon>
        <taxon>Lamiales</taxon>
        <taxon>Gesneriaceae</taxon>
        <taxon>Didymocarpoideae</taxon>
        <taxon>Trichosporeae</taxon>
        <taxon>Loxocarpinae</taxon>
        <taxon>Dorcoceras</taxon>
    </lineage>
</organism>
<dbReference type="AlphaFoldDB" id="A0A2Z7AP47"/>
<feature type="region of interest" description="Disordered" evidence="1">
    <location>
        <begin position="509"/>
        <end position="535"/>
    </location>
</feature>
<feature type="region of interest" description="Disordered" evidence="1">
    <location>
        <begin position="461"/>
        <end position="487"/>
    </location>
</feature>
<keyword evidence="3" id="KW-1185">Reference proteome</keyword>
<name>A0A2Z7AP47_9LAMI</name>
<sequence length="624" mass="69334">MQNIAQPVVAQLMRCGSYPLCSLWLTDPSREMRYGSYPLSLTASSYAQGNKTGTATIDLRSRYKCVYAPSEISNTESYTKCKAYTAASIITHAQSKAVKQAQIRTSGLLCYNYYNRVPSNIDLTPAKPYTDTNSGTVTQKPRIGSYKLNPCLSYPSNTTEDSKQSTRLEKGDVLAHLTSFKQASKSSIKQSVLARGVQRYHSYFNRSYLPSAIGEDKTKSQNCLSDDRSSCSSSMNLKCKRELQNVAYFKPTEPFVNHDYMCIQLLSKDLREIAGLHRAQRILAGLPIEAPEASIAGDDVGSNILQLTWSSMAQSQIPALEFSTKKEQEQEVNRKLAQQDERIEEIVRTVENVDGTKGLPIEAPEASIAGDDVGSNILQLTWSSMAQSQIPALEFSTKKEQEQEVNRKLAQQDERIEEIVRTVENVDGTKLIASRGNWVLMNSIWIKGSTNNPTQLEDPSVNIAGTANTLGPDPTSEENNTGHQGHNPSLIQMVAFTANSDEDTRLSFLNSSESSRTSSQRMIISSPPDSPHANSKLEEVNKFVASIDSRMVYMESKLTSVDSMTLSIDSKMHSMESKLRSMNSHIEQLMDTQTFLKLDLGRHKNIIYDKVDKLDGNVTSPKPH</sequence>
<protein>
    <submittedName>
        <fullName evidence="2">Nuclear matrix constituent protein 1-like protein</fullName>
    </submittedName>
</protein>
<gene>
    <name evidence="2" type="ORF">F511_29013</name>
</gene>
<evidence type="ECO:0000313" key="2">
    <source>
        <dbReference type="EMBL" id="KZV23148.1"/>
    </source>
</evidence>
<evidence type="ECO:0000256" key="1">
    <source>
        <dbReference type="SAM" id="MobiDB-lite"/>
    </source>
</evidence>
<dbReference type="EMBL" id="KV013948">
    <property type="protein sequence ID" value="KZV23148.1"/>
    <property type="molecule type" value="Genomic_DNA"/>
</dbReference>
<accession>A0A2Z7AP47</accession>
<evidence type="ECO:0000313" key="3">
    <source>
        <dbReference type="Proteomes" id="UP000250235"/>
    </source>
</evidence>
<feature type="compositionally biased region" description="Polar residues" evidence="1">
    <location>
        <begin position="130"/>
        <end position="139"/>
    </location>
</feature>
<feature type="compositionally biased region" description="Low complexity" evidence="1">
    <location>
        <begin position="509"/>
        <end position="519"/>
    </location>
</feature>
<proteinExistence type="predicted"/>
<reference evidence="2 3" key="1">
    <citation type="journal article" date="2015" name="Proc. Natl. Acad. Sci. U.S.A.">
        <title>The resurrection genome of Boea hygrometrica: A blueprint for survival of dehydration.</title>
        <authorList>
            <person name="Xiao L."/>
            <person name="Yang G."/>
            <person name="Zhang L."/>
            <person name="Yang X."/>
            <person name="Zhao S."/>
            <person name="Ji Z."/>
            <person name="Zhou Q."/>
            <person name="Hu M."/>
            <person name="Wang Y."/>
            <person name="Chen M."/>
            <person name="Xu Y."/>
            <person name="Jin H."/>
            <person name="Xiao X."/>
            <person name="Hu G."/>
            <person name="Bao F."/>
            <person name="Hu Y."/>
            <person name="Wan P."/>
            <person name="Li L."/>
            <person name="Deng X."/>
            <person name="Kuang T."/>
            <person name="Xiang C."/>
            <person name="Zhu J.K."/>
            <person name="Oliver M.J."/>
            <person name="He Y."/>
        </authorList>
    </citation>
    <scope>NUCLEOTIDE SEQUENCE [LARGE SCALE GENOMIC DNA]</scope>
    <source>
        <strain evidence="3">cv. XS01</strain>
    </source>
</reference>